<organism evidence="1 2">
    <name type="scientific">Providencia heimbachae ATCC 35613</name>
    <dbReference type="NCBI Taxonomy" id="1354272"/>
    <lineage>
        <taxon>Bacteria</taxon>
        <taxon>Pseudomonadati</taxon>
        <taxon>Pseudomonadota</taxon>
        <taxon>Gammaproteobacteria</taxon>
        <taxon>Enterobacterales</taxon>
        <taxon>Morganellaceae</taxon>
        <taxon>Providencia</taxon>
    </lineage>
</organism>
<gene>
    <name evidence="1" type="ORF">M998_3817</name>
</gene>
<evidence type="ECO:0000313" key="1">
    <source>
        <dbReference type="EMBL" id="OAT47014.1"/>
    </source>
</evidence>
<dbReference type="EMBL" id="LXEW01000053">
    <property type="protein sequence ID" value="OAT47014.1"/>
    <property type="molecule type" value="Genomic_DNA"/>
</dbReference>
<dbReference type="GO" id="GO:0046718">
    <property type="term" value="P:symbiont entry into host cell"/>
    <property type="evidence" value="ECO:0007669"/>
    <property type="project" value="InterPro"/>
</dbReference>
<evidence type="ECO:0000313" key="2">
    <source>
        <dbReference type="Proteomes" id="UP000078224"/>
    </source>
</evidence>
<dbReference type="InterPro" id="IPR006487">
    <property type="entry name" value="Phage_lambda_L"/>
</dbReference>
<dbReference type="AlphaFoldDB" id="A0A1B7JHD2"/>
<dbReference type="NCBIfam" id="TIGR01600">
    <property type="entry name" value="phage_tail_L"/>
    <property type="match status" value="1"/>
</dbReference>
<keyword evidence="2" id="KW-1185">Reference proteome</keyword>
<reference evidence="1 2" key="1">
    <citation type="submission" date="2016-04" db="EMBL/GenBank/DDBJ databases">
        <title>ATOL: Assembling a taxonomically balanced genome-scale reconstruction of the evolutionary history of the Enterobacteriaceae.</title>
        <authorList>
            <person name="Plunkett G.III."/>
            <person name="Neeno-Eckwall E.C."/>
            <person name="Glasner J.D."/>
            <person name="Perna N.T."/>
        </authorList>
    </citation>
    <scope>NUCLEOTIDE SEQUENCE [LARGE SCALE GENOMIC DNA]</scope>
    <source>
        <strain evidence="1 2">ATCC 35613</strain>
    </source>
</reference>
<protein>
    <submittedName>
        <fullName evidence="1">Phage minor tail protein</fullName>
    </submittedName>
</protein>
<accession>A0A1B7JHD2</accession>
<comment type="caution">
    <text evidence="1">The sequence shown here is derived from an EMBL/GenBank/DDBJ whole genome shotgun (WGS) entry which is preliminary data.</text>
</comment>
<dbReference type="Pfam" id="PF05100">
    <property type="entry name" value="Phage_tail_L"/>
    <property type="match status" value="1"/>
</dbReference>
<dbReference type="RefSeq" id="WP_068910339.1">
    <property type="nucleotide sequence ID" value="NZ_LXEW01000053.1"/>
</dbReference>
<proteinExistence type="predicted"/>
<name>A0A1B7JHD2_9GAMM</name>
<dbReference type="GO" id="GO:0030430">
    <property type="term" value="C:host cell cytoplasm"/>
    <property type="evidence" value="ECO:0007669"/>
    <property type="project" value="InterPro"/>
</dbReference>
<dbReference type="OrthoDB" id="5673400at2"/>
<dbReference type="Proteomes" id="UP000078224">
    <property type="component" value="Unassembled WGS sequence"/>
</dbReference>
<dbReference type="GO" id="GO:0051536">
    <property type="term" value="F:iron-sulfur cluster binding"/>
    <property type="evidence" value="ECO:0007669"/>
    <property type="project" value="InterPro"/>
</dbReference>
<sequence length="232" mass="25427">MQNIPPELLIATAKLEADAEIILYEIDLTNIGGVKYRFYNGTNELLKPVIWQGQEYEPYPIMGDGFEFNGKGPSSRPSLSLSNLFGLIFGIASRLNSGLGGIVTRRKTTSRFLDAINFAGGNENADPTQEQISRWVIEQLTSINTETATWELAAPTETDGATFPARVILSDVCNFGYRSEECGYKGVPVADELGNPTQDPSKDKCGKRLSDCKLRSNTARIGCFLSSSRLSQ</sequence>
<dbReference type="PATRIC" id="fig|1354272.4.peg.3905"/>